<keyword evidence="2" id="KW-0808">Transferase</keyword>
<evidence type="ECO:0000313" key="2">
    <source>
        <dbReference type="EMBL" id="SDZ41096.1"/>
    </source>
</evidence>
<dbReference type="InterPro" id="IPR050834">
    <property type="entry name" value="Glycosyltransf_2"/>
</dbReference>
<name>A0A1H3SSW1_9MICO</name>
<dbReference type="RefSeq" id="WP_092556490.1">
    <property type="nucleotide sequence ID" value="NZ_FNPZ01000004.1"/>
</dbReference>
<dbReference type="STRING" id="381665.SAMN05216554_3669"/>
<accession>A0A1H3SSW1</accession>
<dbReference type="PANTHER" id="PTHR43685:SF2">
    <property type="entry name" value="GLYCOSYLTRANSFERASE 2-LIKE DOMAIN-CONTAINING PROTEIN"/>
    <property type="match status" value="1"/>
</dbReference>
<dbReference type="EMBL" id="FNPZ01000004">
    <property type="protein sequence ID" value="SDZ41096.1"/>
    <property type="molecule type" value="Genomic_DNA"/>
</dbReference>
<reference evidence="2 3" key="1">
    <citation type="submission" date="2016-10" db="EMBL/GenBank/DDBJ databases">
        <authorList>
            <person name="de Groot N.N."/>
        </authorList>
    </citation>
    <scope>NUCLEOTIDE SEQUENCE [LARGE SCALE GENOMIC DNA]</scope>
    <source>
        <strain evidence="2 3">CGMCC 4.3491</strain>
    </source>
</reference>
<dbReference type="OrthoDB" id="3177103at2"/>
<protein>
    <submittedName>
        <fullName evidence="2">Glycosyl transferase family 2</fullName>
    </submittedName>
</protein>
<dbReference type="InterPro" id="IPR029044">
    <property type="entry name" value="Nucleotide-diphossugar_trans"/>
</dbReference>
<dbReference type="Proteomes" id="UP000198891">
    <property type="component" value="Unassembled WGS sequence"/>
</dbReference>
<dbReference type="Gene3D" id="3.90.550.10">
    <property type="entry name" value="Spore Coat Polysaccharide Biosynthesis Protein SpsA, Chain A"/>
    <property type="match status" value="1"/>
</dbReference>
<dbReference type="CDD" id="cd00761">
    <property type="entry name" value="Glyco_tranf_GTA_type"/>
    <property type="match status" value="1"/>
</dbReference>
<sequence>MPRLSVVIPAFNNADFIADAVRSVLDQDHPDFELVVADHSSTDDTRAVLETFADDPRVTLLNTPAGGGAEANWRRVSEAATGEYLKLLPGDDLLYPGALRAHSDALDVHPGVVLVSSPRDILDARGRVTIKKRGLQGVARRQQPGVEVIRQTVRRGTNVFGEPGCVTMRRETLEQAGGWDARFPYLIDQTSYSKVLLRGDYLPIDQAFAGFRVNQGQWSVALVNEQAAQAKAYHAWCREQAPETISASDVWLGNRRAEFMALARRAYYTLNRPRMSAAA</sequence>
<feature type="domain" description="Glycosyltransferase 2-like" evidence="1">
    <location>
        <begin position="5"/>
        <end position="175"/>
    </location>
</feature>
<dbReference type="PANTHER" id="PTHR43685">
    <property type="entry name" value="GLYCOSYLTRANSFERASE"/>
    <property type="match status" value="1"/>
</dbReference>
<proteinExistence type="predicted"/>
<dbReference type="AlphaFoldDB" id="A0A1H3SSW1"/>
<gene>
    <name evidence="2" type="ORF">SAMN05216554_3669</name>
</gene>
<dbReference type="GO" id="GO:0016740">
    <property type="term" value="F:transferase activity"/>
    <property type="evidence" value="ECO:0007669"/>
    <property type="project" value="UniProtKB-KW"/>
</dbReference>
<evidence type="ECO:0000313" key="3">
    <source>
        <dbReference type="Proteomes" id="UP000198891"/>
    </source>
</evidence>
<dbReference type="Pfam" id="PF00535">
    <property type="entry name" value="Glycos_transf_2"/>
    <property type="match status" value="1"/>
</dbReference>
<dbReference type="InterPro" id="IPR001173">
    <property type="entry name" value="Glyco_trans_2-like"/>
</dbReference>
<organism evidence="2 3">
    <name type="scientific">Herbiconiux ginsengi</name>
    <dbReference type="NCBI Taxonomy" id="381665"/>
    <lineage>
        <taxon>Bacteria</taxon>
        <taxon>Bacillati</taxon>
        <taxon>Actinomycetota</taxon>
        <taxon>Actinomycetes</taxon>
        <taxon>Micrococcales</taxon>
        <taxon>Microbacteriaceae</taxon>
        <taxon>Herbiconiux</taxon>
    </lineage>
</organism>
<keyword evidence="3" id="KW-1185">Reference proteome</keyword>
<evidence type="ECO:0000259" key="1">
    <source>
        <dbReference type="Pfam" id="PF00535"/>
    </source>
</evidence>
<dbReference type="SUPFAM" id="SSF53448">
    <property type="entry name" value="Nucleotide-diphospho-sugar transferases"/>
    <property type="match status" value="1"/>
</dbReference>